<accession>A0A1J5SHN8</accession>
<evidence type="ECO:0000313" key="2">
    <source>
        <dbReference type="EMBL" id="OIR03544.1"/>
    </source>
</evidence>
<proteinExistence type="predicted"/>
<dbReference type="PIRSF" id="PIRSF000714">
    <property type="entry name" value="HIT"/>
    <property type="match status" value="1"/>
</dbReference>
<comment type="caution">
    <text evidence="2">The sequence shown here is derived from an EMBL/GenBank/DDBJ whole genome shotgun (WGS) entry which is preliminary data.</text>
</comment>
<dbReference type="InterPro" id="IPR011146">
    <property type="entry name" value="HIT-like"/>
</dbReference>
<dbReference type="SUPFAM" id="SSF54197">
    <property type="entry name" value="HIT-like"/>
    <property type="match status" value="1"/>
</dbReference>
<dbReference type="InterPro" id="IPR036265">
    <property type="entry name" value="HIT-like_sf"/>
</dbReference>
<dbReference type="Pfam" id="PF01230">
    <property type="entry name" value="HIT"/>
    <property type="match status" value="1"/>
</dbReference>
<reference evidence="2" key="1">
    <citation type="submission" date="2016-10" db="EMBL/GenBank/DDBJ databases">
        <title>Sequence of Gallionella enrichment culture.</title>
        <authorList>
            <person name="Poehlein A."/>
            <person name="Muehling M."/>
            <person name="Daniel R."/>
        </authorList>
    </citation>
    <scope>NUCLEOTIDE SEQUENCE</scope>
</reference>
<feature type="domain" description="HIT" evidence="1">
    <location>
        <begin position="39"/>
        <end position="110"/>
    </location>
</feature>
<dbReference type="EMBL" id="MLJW01000065">
    <property type="protein sequence ID" value="OIR03544.1"/>
    <property type="molecule type" value="Genomic_DNA"/>
</dbReference>
<dbReference type="AlphaFoldDB" id="A0A1J5SHN8"/>
<dbReference type="PROSITE" id="PS51084">
    <property type="entry name" value="HIT_2"/>
    <property type="match status" value="1"/>
</dbReference>
<dbReference type="InterPro" id="IPR026026">
    <property type="entry name" value="HIT_Hint"/>
</dbReference>
<name>A0A1J5SHN8_9ZZZZ</name>
<protein>
    <submittedName>
        <fullName evidence="2">HIT domain protein</fullName>
    </submittedName>
</protein>
<dbReference type="Gene3D" id="3.30.428.10">
    <property type="entry name" value="HIT-like"/>
    <property type="match status" value="1"/>
</dbReference>
<dbReference type="GO" id="GO:0003824">
    <property type="term" value="F:catalytic activity"/>
    <property type="evidence" value="ECO:0007669"/>
    <property type="project" value="InterPro"/>
</dbReference>
<sequence>MTIRDAHCELCQQQGGEILWQDGLCRVVRVAGREAEDHPGLCRVIWNAHVREMTDLGVGERRHLMALVFATETALRRLYQADKINLASLGNLVPHLHWHVIPRYADDRHFPAPIWAEPRRASAPGRALVASAALHGAISEALAEEQGGA</sequence>
<gene>
    <name evidence="2" type="ORF">GALL_144030</name>
</gene>
<organism evidence="2">
    <name type="scientific">mine drainage metagenome</name>
    <dbReference type="NCBI Taxonomy" id="410659"/>
    <lineage>
        <taxon>unclassified sequences</taxon>
        <taxon>metagenomes</taxon>
        <taxon>ecological metagenomes</taxon>
    </lineage>
</organism>
<evidence type="ECO:0000259" key="1">
    <source>
        <dbReference type="PROSITE" id="PS51084"/>
    </source>
</evidence>